<accession>A0A2A5RLP2</accession>
<feature type="domain" description="Methyltransferase type 12" evidence="1">
    <location>
        <begin position="37"/>
        <end position="145"/>
    </location>
</feature>
<protein>
    <submittedName>
        <fullName evidence="2">SAM-dependent methyltransferase</fullName>
    </submittedName>
</protein>
<dbReference type="GO" id="GO:0008168">
    <property type="term" value="F:methyltransferase activity"/>
    <property type="evidence" value="ECO:0007669"/>
    <property type="project" value="UniProtKB-KW"/>
</dbReference>
<dbReference type="CDD" id="cd02440">
    <property type="entry name" value="AdoMet_MTases"/>
    <property type="match status" value="1"/>
</dbReference>
<evidence type="ECO:0000259" key="1">
    <source>
        <dbReference type="Pfam" id="PF08242"/>
    </source>
</evidence>
<evidence type="ECO:0000313" key="2">
    <source>
        <dbReference type="EMBL" id="PCS00197.1"/>
    </source>
</evidence>
<reference evidence="2 3" key="1">
    <citation type="submission" date="2014-12" db="EMBL/GenBank/DDBJ databases">
        <title>Draft genome sequences of 10 type strains of Lactococcus.</title>
        <authorList>
            <person name="Sun Z."/>
            <person name="Zhong Z."/>
            <person name="Liu W."/>
            <person name="Zhang W."/>
            <person name="Zhang H."/>
        </authorList>
    </citation>
    <scope>NUCLEOTIDE SEQUENCE [LARGE SCALE GENOMIC DNA]</scope>
    <source>
        <strain evidence="2 3">JCM 16395</strain>
    </source>
</reference>
<keyword evidence="2" id="KW-0489">Methyltransferase</keyword>
<dbReference type="AlphaFoldDB" id="A0A2A5RLP2"/>
<organism evidence="2 3">
    <name type="scientific">Lactococcus fujiensis JCM 16395</name>
    <dbReference type="NCBI Taxonomy" id="1291764"/>
    <lineage>
        <taxon>Bacteria</taxon>
        <taxon>Bacillati</taxon>
        <taxon>Bacillota</taxon>
        <taxon>Bacilli</taxon>
        <taxon>Lactobacillales</taxon>
        <taxon>Streptococcaceae</taxon>
        <taxon>Lactococcus</taxon>
    </lineage>
</organism>
<keyword evidence="3" id="KW-1185">Reference proteome</keyword>
<comment type="caution">
    <text evidence="2">The sequence shown here is derived from an EMBL/GenBank/DDBJ whole genome shotgun (WGS) entry which is preliminary data.</text>
</comment>
<dbReference type="InterPro" id="IPR013217">
    <property type="entry name" value="Methyltransf_12"/>
</dbReference>
<dbReference type="Gene3D" id="3.40.50.150">
    <property type="entry name" value="Vaccinia Virus protein VP39"/>
    <property type="match status" value="1"/>
</dbReference>
<name>A0A2A5RLP2_9LACT</name>
<dbReference type="RefSeq" id="WP_096818003.1">
    <property type="nucleotide sequence ID" value="NZ_JXJU01000005.1"/>
</dbReference>
<proteinExistence type="predicted"/>
<gene>
    <name evidence="2" type="ORF">RT41_GL001508</name>
</gene>
<dbReference type="GO" id="GO:0032259">
    <property type="term" value="P:methylation"/>
    <property type="evidence" value="ECO:0007669"/>
    <property type="project" value="UniProtKB-KW"/>
</dbReference>
<dbReference type="Pfam" id="PF08242">
    <property type="entry name" value="Methyltransf_12"/>
    <property type="match status" value="1"/>
</dbReference>
<dbReference type="EMBL" id="JXJU01000005">
    <property type="protein sequence ID" value="PCS00197.1"/>
    <property type="molecule type" value="Genomic_DNA"/>
</dbReference>
<dbReference type="SUPFAM" id="SSF53335">
    <property type="entry name" value="S-adenosyl-L-methionine-dependent methyltransferases"/>
    <property type="match status" value="1"/>
</dbReference>
<sequence length="278" mass="32173">MNSNLQRFYDQQSTPWMKLFYRLVYAQLPPVSGAKILDFGAGFGWTANYLAGNNQASTQISKKAQQNEKLPQNNVLAIEPNPEMVANRLDENAYEMRLGGLKTLRELPAESFDLIVCHNVLEYAVEERQKILEEFARLISTDGVISIIKHNFSGSIMQRIVFENELDEAAALIKGEFRHESNFGPISYYELPELIQKRPNKKSIEIETSSVESSPVSDYPQLKIAKKYGICAFNRLQPNEFKYADDWIEKMFELEMMCAEREEYREIAFFQHFLLKRS</sequence>
<keyword evidence="2" id="KW-0808">Transferase</keyword>
<dbReference type="OrthoDB" id="4697647at2"/>
<dbReference type="Proteomes" id="UP000218181">
    <property type="component" value="Unassembled WGS sequence"/>
</dbReference>
<dbReference type="STRING" id="1291764.GCA_001311235_02347"/>
<evidence type="ECO:0000313" key="3">
    <source>
        <dbReference type="Proteomes" id="UP000218181"/>
    </source>
</evidence>
<dbReference type="InterPro" id="IPR029063">
    <property type="entry name" value="SAM-dependent_MTases_sf"/>
</dbReference>